<reference evidence="3 4" key="1">
    <citation type="submission" date="2020-08" db="EMBL/GenBank/DDBJ databases">
        <title>Sequencing the genomes of 1000 actinobacteria strains.</title>
        <authorList>
            <person name="Klenk H.-P."/>
        </authorList>
    </citation>
    <scope>NUCLEOTIDE SEQUENCE [LARGE SCALE GENOMIC DNA]</scope>
    <source>
        <strain evidence="3 4">DSM 43582</strain>
    </source>
</reference>
<dbReference type="GO" id="GO:0003677">
    <property type="term" value="F:DNA binding"/>
    <property type="evidence" value="ECO:0007669"/>
    <property type="project" value="InterPro"/>
</dbReference>
<organism evidence="3 4">
    <name type="scientific">Nocardia transvalensis</name>
    <dbReference type="NCBI Taxonomy" id="37333"/>
    <lineage>
        <taxon>Bacteria</taxon>
        <taxon>Bacillati</taxon>
        <taxon>Actinomycetota</taxon>
        <taxon>Actinomycetes</taxon>
        <taxon>Mycobacteriales</taxon>
        <taxon>Nocardiaceae</taxon>
        <taxon>Nocardia</taxon>
    </lineage>
</organism>
<feature type="domain" description="HTH cro/C1-type" evidence="2">
    <location>
        <begin position="27"/>
        <end position="82"/>
    </location>
</feature>
<keyword evidence="4" id="KW-1185">Reference proteome</keyword>
<dbReference type="RefSeq" id="WP_051161275.1">
    <property type="nucleotide sequence ID" value="NZ_JACHIT010000002.1"/>
</dbReference>
<evidence type="ECO:0000256" key="1">
    <source>
        <dbReference type="SAM" id="MobiDB-lite"/>
    </source>
</evidence>
<feature type="region of interest" description="Disordered" evidence="1">
    <location>
        <begin position="1"/>
        <end position="20"/>
    </location>
</feature>
<dbReference type="Pfam" id="PF13560">
    <property type="entry name" value="HTH_31"/>
    <property type="match status" value="1"/>
</dbReference>
<name>A0A7W9PKL9_9NOCA</name>
<dbReference type="GO" id="GO:0003700">
    <property type="term" value="F:DNA-binding transcription factor activity"/>
    <property type="evidence" value="ECO:0007669"/>
    <property type="project" value="InterPro"/>
</dbReference>
<dbReference type="GO" id="GO:0006352">
    <property type="term" value="P:DNA-templated transcription initiation"/>
    <property type="evidence" value="ECO:0007669"/>
    <property type="project" value="InterPro"/>
</dbReference>
<protein>
    <submittedName>
        <fullName evidence="3">Transcriptional regulator with XRE-family HTH domain</fullName>
    </submittedName>
</protein>
<dbReference type="Proteomes" id="UP000540412">
    <property type="component" value="Unassembled WGS sequence"/>
</dbReference>
<dbReference type="SMART" id="SM00530">
    <property type="entry name" value="HTH_XRE"/>
    <property type="match status" value="1"/>
</dbReference>
<sequence length="306" mass="34310">MTSADNHEVQDEGPSSTLPRRQLGRFLREAREAAGFTLAQVAELVDISRPVIQRIEAGKIIKVRKQDVEALCKLYGVSPEDTEGAIDLAVQARKKSWHHVYGGLYGSAFNMYVGLEAAACQLTTCHNQHIPGLLQTADYARAIIGAFPEFTDEDIDRRVEHRLNRQARVTRKTNPIRLDVILHAAVLYRTIGEPTIMAAEMRHLAEMSKRPNIAIRIQPFSAGLTWGITHGSFIIMDFGKSRRGETVEPPVVFIEGGAAQDVYLEKPEDVRYYSELATAIRGTCLVEAESRNLLRQVAKEYERGRR</sequence>
<dbReference type="EMBL" id="JACHIT010000002">
    <property type="protein sequence ID" value="MBB5917932.1"/>
    <property type="molecule type" value="Genomic_DNA"/>
</dbReference>
<dbReference type="InterPro" id="IPR000943">
    <property type="entry name" value="RNA_pol_sigma70"/>
</dbReference>
<dbReference type="Pfam" id="PF19054">
    <property type="entry name" value="DUF5753"/>
    <property type="match status" value="1"/>
</dbReference>
<dbReference type="InterPro" id="IPR043917">
    <property type="entry name" value="DUF5753"/>
</dbReference>
<dbReference type="CDD" id="cd00093">
    <property type="entry name" value="HTH_XRE"/>
    <property type="match status" value="1"/>
</dbReference>
<dbReference type="InterPro" id="IPR010982">
    <property type="entry name" value="Lambda_DNA-bd_dom_sf"/>
</dbReference>
<dbReference type="PROSITE" id="PS50943">
    <property type="entry name" value="HTH_CROC1"/>
    <property type="match status" value="1"/>
</dbReference>
<dbReference type="AlphaFoldDB" id="A0A7W9PKL9"/>
<comment type="caution">
    <text evidence="3">The sequence shown here is derived from an EMBL/GenBank/DDBJ whole genome shotgun (WGS) entry which is preliminary data.</text>
</comment>
<evidence type="ECO:0000313" key="3">
    <source>
        <dbReference type="EMBL" id="MBB5917932.1"/>
    </source>
</evidence>
<dbReference type="InterPro" id="IPR001387">
    <property type="entry name" value="Cro/C1-type_HTH"/>
</dbReference>
<evidence type="ECO:0000259" key="2">
    <source>
        <dbReference type="PROSITE" id="PS50943"/>
    </source>
</evidence>
<evidence type="ECO:0000313" key="4">
    <source>
        <dbReference type="Proteomes" id="UP000540412"/>
    </source>
</evidence>
<dbReference type="PROSITE" id="PS00716">
    <property type="entry name" value="SIGMA70_2"/>
    <property type="match status" value="1"/>
</dbReference>
<proteinExistence type="predicted"/>
<feature type="compositionally biased region" description="Basic and acidic residues" evidence="1">
    <location>
        <begin position="1"/>
        <end position="10"/>
    </location>
</feature>
<dbReference type="Gene3D" id="1.10.260.40">
    <property type="entry name" value="lambda repressor-like DNA-binding domains"/>
    <property type="match status" value="1"/>
</dbReference>
<accession>A0A7W9PKL9</accession>
<gene>
    <name evidence="3" type="ORF">BJY24_006844</name>
</gene>
<dbReference type="SUPFAM" id="SSF47413">
    <property type="entry name" value="lambda repressor-like DNA-binding domains"/>
    <property type="match status" value="1"/>
</dbReference>